<dbReference type="SUPFAM" id="SSF53474">
    <property type="entry name" value="alpha/beta-Hydrolases"/>
    <property type="match status" value="1"/>
</dbReference>
<evidence type="ECO:0000256" key="5">
    <source>
        <dbReference type="ARBA" id="ARBA00023180"/>
    </source>
</evidence>
<feature type="chain" id="PRO_5042216477" evidence="6">
    <location>
        <begin position="19"/>
        <end position="627"/>
    </location>
</feature>
<keyword evidence="5" id="KW-0325">Glycoprotein</keyword>
<keyword evidence="2 7" id="KW-0121">Carboxypeptidase</keyword>
<evidence type="ECO:0000256" key="1">
    <source>
        <dbReference type="ARBA" id="ARBA00009431"/>
    </source>
</evidence>
<proteinExistence type="inferred from homology"/>
<sequence length="627" mass="66703">MRWISASLVPVWAASVLATVNWKQFHPELAARQIDPRAYVAAKAAPVEKRQAQPLFLNEQTQKFAVNGSGIPEVDFDVGESYAGLLPISGNDTSNQLYFWFFPSTNPAAQESKEILIWLTGGPGCSSVGELLQENGPFLWQPGVFKPFANKWSWHHLSNVVWVDQPIGSGFSQGTVTAKDEHDVARQFLGFWRNFVDTFALQGYKVYVTGSSYSGMYTPYIASAMLDANDTTYHNVSGMMIFDGLYSKEPISTDIPVAAFISQWKDIFAFNDSFTQTIQAAADQCGYTAYLDKYLTFPPAGVQPSALPGQVDDNNAQPDCGLFINVFLAAQELNPCFSVYEIASRCPLAFDPLGFASGTFYTPAGAGPVYFDRADVKAAINAPINQTWEFCATQPVFVNNTDNSQNAGPGSQPVIPHVIDRTQNVILGHGSQDFVLIAAGTLLTIQNLTFGGKLGFQEQPTAPLYIPYHAGNDDPTQVAGAGVIGTAHTERGLTYVGVAPAGHFLTMDQPAVAFRGLEILLGRVENFQSTVPFTTDTNSTVQPSVAMGNGTVLAGVAVEGETAAAKGEVGGGNRTLGTNISVGAQTVASSVPTMAVVRAGAGRTMGGVSVGVGVLVGLGTVMAAAVV</sequence>
<comment type="caution">
    <text evidence="7">The sequence shown here is derived from an EMBL/GenBank/DDBJ whole genome shotgun (WGS) entry which is preliminary data.</text>
</comment>
<accession>A0AAE1CBM1</accession>
<dbReference type="EMBL" id="JAULSO010000002">
    <property type="protein sequence ID" value="KAK3687589.1"/>
    <property type="molecule type" value="Genomic_DNA"/>
</dbReference>
<evidence type="ECO:0000256" key="6">
    <source>
        <dbReference type="SAM" id="SignalP"/>
    </source>
</evidence>
<dbReference type="InterPro" id="IPR029058">
    <property type="entry name" value="AB_hydrolase_fold"/>
</dbReference>
<evidence type="ECO:0000313" key="8">
    <source>
        <dbReference type="Proteomes" id="UP001270362"/>
    </source>
</evidence>
<keyword evidence="6" id="KW-0732">Signal</keyword>
<evidence type="ECO:0000256" key="4">
    <source>
        <dbReference type="ARBA" id="ARBA00022801"/>
    </source>
</evidence>
<evidence type="ECO:0000256" key="3">
    <source>
        <dbReference type="ARBA" id="ARBA00022670"/>
    </source>
</evidence>
<organism evidence="7 8">
    <name type="scientific">Podospora appendiculata</name>
    <dbReference type="NCBI Taxonomy" id="314037"/>
    <lineage>
        <taxon>Eukaryota</taxon>
        <taxon>Fungi</taxon>
        <taxon>Dikarya</taxon>
        <taxon>Ascomycota</taxon>
        <taxon>Pezizomycotina</taxon>
        <taxon>Sordariomycetes</taxon>
        <taxon>Sordariomycetidae</taxon>
        <taxon>Sordariales</taxon>
        <taxon>Podosporaceae</taxon>
        <taxon>Podospora</taxon>
    </lineage>
</organism>
<name>A0AAE1CBM1_9PEZI</name>
<dbReference type="InterPro" id="IPR001563">
    <property type="entry name" value="Peptidase_S10"/>
</dbReference>
<dbReference type="Proteomes" id="UP001270362">
    <property type="component" value="Unassembled WGS sequence"/>
</dbReference>
<reference evidence="7" key="1">
    <citation type="journal article" date="2023" name="Mol. Phylogenet. Evol.">
        <title>Genome-scale phylogeny and comparative genomics of the fungal order Sordariales.</title>
        <authorList>
            <person name="Hensen N."/>
            <person name="Bonometti L."/>
            <person name="Westerberg I."/>
            <person name="Brannstrom I.O."/>
            <person name="Guillou S."/>
            <person name="Cros-Aarteil S."/>
            <person name="Calhoun S."/>
            <person name="Haridas S."/>
            <person name="Kuo A."/>
            <person name="Mondo S."/>
            <person name="Pangilinan J."/>
            <person name="Riley R."/>
            <person name="LaButti K."/>
            <person name="Andreopoulos B."/>
            <person name="Lipzen A."/>
            <person name="Chen C."/>
            <person name="Yan M."/>
            <person name="Daum C."/>
            <person name="Ng V."/>
            <person name="Clum A."/>
            <person name="Steindorff A."/>
            <person name="Ohm R.A."/>
            <person name="Martin F."/>
            <person name="Silar P."/>
            <person name="Natvig D.O."/>
            <person name="Lalanne C."/>
            <person name="Gautier V."/>
            <person name="Ament-Velasquez S.L."/>
            <person name="Kruys A."/>
            <person name="Hutchinson M.I."/>
            <person name="Powell A.J."/>
            <person name="Barry K."/>
            <person name="Miller A.N."/>
            <person name="Grigoriev I.V."/>
            <person name="Debuchy R."/>
            <person name="Gladieux P."/>
            <person name="Hiltunen Thoren M."/>
            <person name="Johannesson H."/>
        </authorList>
    </citation>
    <scope>NUCLEOTIDE SEQUENCE</scope>
    <source>
        <strain evidence="7">CBS 314.62</strain>
    </source>
</reference>
<evidence type="ECO:0000313" key="7">
    <source>
        <dbReference type="EMBL" id="KAK3687589.1"/>
    </source>
</evidence>
<dbReference type="PANTHER" id="PTHR11802">
    <property type="entry name" value="SERINE PROTEASE FAMILY S10 SERINE CARBOXYPEPTIDASE"/>
    <property type="match status" value="1"/>
</dbReference>
<keyword evidence="3" id="KW-0645">Protease</keyword>
<protein>
    <submittedName>
        <fullName evidence="7">Serine carboxypeptidase</fullName>
    </submittedName>
</protein>
<dbReference type="Gene3D" id="3.40.50.1820">
    <property type="entry name" value="alpha/beta hydrolase"/>
    <property type="match status" value="1"/>
</dbReference>
<keyword evidence="8" id="KW-1185">Reference proteome</keyword>
<dbReference type="GO" id="GO:0006508">
    <property type="term" value="P:proteolysis"/>
    <property type="evidence" value="ECO:0007669"/>
    <property type="project" value="UniProtKB-KW"/>
</dbReference>
<dbReference type="GO" id="GO:0004185">
    <property type="term" value="F:serine-type carboxypeptidase activity"/>
    <property type="evidence" value="ECO:0007669"/>
    <property type="project" value="InterPro"/>
</dbReference>
<dbReference type="Pfam" id="PF00450">
    <property type="entry name" value="Peptidase_S10"/>
    <property type="match status" value="1"/>
</dbReference>
<dbReference type="PANTHER" id="PTHR11802:SF479">
    <property type="entry name" value="CARBOXYPEPTIDASE"/>
    <property type="match status" value="1"/>
</dbReference>
<reference evidence="7" key="2">
    <citation type="submission" date="2023-06" db="EMBL/GenBank/DDBJ databases">
        <authorList>
            <consortium name="Lawrence Berkeley National Laboratory"/>
            <person name="Haridas S."/>
            <person name="Hensen N."/>
            <person name="Bonometti L."/>
            <person name="Westerberg I."/>
            <person name="Brannstrom I.O."/>
            <person name="Guillou S."/>
            <person name="Cros-Aarteil S."/>
            <person name="Calhoun S."/>
            <person name="Kuo A."/>
            <person name="Mondo S."/>
            <person name="Pangilinan J."/>
            <person name="Riley R."/>
            <person name="Labutti K."/>
            <person name="Andreopoulos B."/>
            <person name="Lipzen A."/>
            <person name="Chen C."/>
            <person name="Yanf M."/>
            <person name="Daum C."/>
            <person name="Ng V."/>
            <person name="Clum A."/>
            <person name="Steindorff A."/>
            <person name="Ohm R."/>
            <person name="Martin F."/>
            <person name="Silar P."/>
            <person name="Natvig D."/>
            <person name="Lalanne C."/>
            <person name="Gautier V."/>
            <person name="Ament-Velasquez S.L."/>
            <person name="Kruys A."/>
            <person name="Hutchinson M.I."/>
            <person name="Powell A.J."/>
            <person name="Barry K."/>
            <person name="Miller A.N."/>
            <person name="Grigoriev I.V."/>
            <person name="Debuchy R."/>
            <person name="Gladieux P."/>
            <person name="Thoren M.H."/>
            <person name="Johannesson H."/>
        </authorList>
    </citation>
    <scope>NUCLEOTIDE SEQUENCE</scope>
    <source>
        <strain evidence="7">CBS 314.62</strain>
    </source>
</reference>
<comment type="similarity">
    <text evidence="1">Belongs to the peptidase S10 family.</text>
</comment>
<keyword evidence="4" id="KW-0378">Hydrolase</keyword>
<dbReference type="PRINTS" id="PR00724">
    <property type="entry name" value="CRBOXYPTASEC"/>
</dbReference>
<dbReference type="AlphaFoldDB" id="A0AAE1CBM1"/>
<feature type="signal peptide" evidence="6">
    <location>
        <begin position="1"/>
        <end position="18"/>
    </location>
</feature>
<evidence type="ECO:0000256" key="2">
    <source>
        <dbReference type="ARBA" id="ARBA00022645"/>
    </source>
</evidence>
<gene>
    <name evidence="7" type="ORF">B0T22DRAFT_424667</name>
</gene>